<proteinExistence type="predicted"/>
<evidence type="ECO:0000313" key="2">
    <source>
        <dbReference type="EMBL" id="KAG8171742.1"/>
    </source>
</evidence>
<evidence type="ECO:0000259" key="1">
    <source>
        <dbReference type="Pfam" id="PF07714"/>
    </source>
</evidence>
<evidence type="ECO:0000313" key="3">
    <source>
        <dbReference type="Proteomes" id="UP000827092"/>
    </source>
</evidence>
<dbReference type="SUPFAM" id="SSF56112">
    <property type="entry name" value="Protein kinase-like (PK-like)"/>
    <property type="match status" value="1"/>
</dbReference>
<comment type="caution">
    <text evidence="2">The sequence shown here is derived from an EMBL/GenBank/DDBJ whole genome shotgun (WGS) entry which is preliminary data.</text>
</comment>
<feature type="domain" description="Serine-threonine/tyrosine-protein kinase catalytic" evidence="1">
    <location>
        <begin position="2"/>
        <end position="55"/>
    </location>
</feature>
<dbReference type="Pfam" id="PF07714">
    <property type="entry name" value="PK_Tyr_Ser-Thr"/>
    <property type="match status" value="1"/>
</dbReference>
<keyword evidence="3" id="KW-1185">Reference proteome</keyword>
<dbReference type="EMBL" id="JAFNEN010003607">
    <property type="protein sequence ID" value="KAG8171742.1"/>
    <property type="molecule type" value="Genomic_DNA"/>
</dbReference>
<name>A0AAV6TJ30_9ARAC</name>
<feature type="non-terminal residue" evidence="2">
    <location>
        <position position="56"/>
    </location>
</feature>
<dbReference type="InterPro" id="IPR011009">
    <property type="entry name" value="Kinase-like_dom_sf"/>
</dbReference>
<accession>A0AAV6TJ30</accession>
<dbReference type="InterPro" id="IPR001245">
    <property type="entry name" value="Ser-Thr/Tyr_kinase_cat_dom"/>
</dbReference>
<reference evidence="2 3" key="1">
    <citation type="journal article" date="2022" name="Nat. Ecol. Evol.">
        <title>A masculinizing supergene underlies an exaggerated male reproductive morph in a spider.</title>
        <authorList>
            <person name="Hendrickx F."/>
            <person name="De Corte Z."/>
            <person name="Sonet G."/>
            <person name="Van Belleghem S.M."/>
            <person name="Kostlbacher S."/>
            <person name="Vangestel C."/>
        </authorList>
    </citation>
    <scope>NUCLEOTIDE SEQUENCE [LARGE SCALE GENOMIC DNA]</scope>
    <source>
        <strain evidence="2">W744_W776</strain>
    </source>
</reference>
<protein>
    <recommendedName>
        <fullName evidence="1">Serine-threonine/tyrosine-protein kinase catalytic domain-containing protein</fullName>
    </recommendedName>
</protein>
<dbReference type="Gene3D" id="3.30.200.20">
    <property type="entry name" value="Phosphorylase Kinase, domain 1"/>
    <property type="match status" value="1"/>
</dbReference>
<dbReference type="GO" id="GO:0004672">
    <property type="term" value="F:protein kinase activity"/>
    <property type="evidence" value="ECO:0007669"/>
    <property type="project" value="InterPro"/>
</dbReference>
<gene>
    <name evidence="2" type="ORF">JTE90_000428</name>
</gene>
<dbReference type="AlphaFoldDB" id="A0AAV6TJ30"/>
<organism evidence="2 3">
    <name type="scientific">Oedothorax gibbosus</name>
    <dbReference type="NCBI Taxonomy" id="931172"/>
    <lineage>
        <taxon>Eukaryota</taxon>
        <taxon>Metazoa</taxon>
        <taxon>Ecdysozoa</taxon>
        <taxon>Arthropoda</taxon>
        <taxon>Chelicerata</taxon>
        <taxon>Arachnida</taxon>
        <taxon>Araneae</taxon>
        <taxon>Araneomorphae</taxon>
        <taxon>Entelegynae</taxon>
        <taxon>Araneoidea</taxon>
        <taxon>Linyphiidae</taxon>
        <taxon>Erigoninae</taxon>
        <taxon>Oedothorax</taxon>
    </lineage>
</organism>
<dbReference type="Proteomes" id="UP000827092">
    <property type="component" value="Unassembled WGS sequence"/>
</dbReference>
<sequence length="56" mass="6294">MQGLYTDSSGETVTVAVKTLKDNFNQDAQTDFEREVEIMSSFSHENILKLEGIVVK</sequence>